<dbReference type="PANTHER" id="PTHR43283">
    <property type="entry name" value="BETA-LACTAMASE-RELATED"/>
    <property type="match status" value="1"/>
</dbReference>
<comment type="similarity">
    <text evidence="1">Belongs to the class-A beta-lactamase family.</text>
</comment>
<dbReference type="PANTHER" id="PTHR43283:SF17">
    <property type="entry name" value="(LOVD), PUTATIVE (AFU_ORTHOLOGUE AFUA_5G00920)-RELATED"/>
    <property type="match status" value="1"/>
</dbReference>
<dbReference type="EMBL" id="JAWDJX010000061">
    <property type="protein sequence ID" value="KAK3047501.1"/>
    <property type="molecule type" value="Genomic_DNA"/>
</dbReference>
<evidence type="ECO:0000256" key="2">
    <source>
        <dbReference type="ARBA" id="ARBA00022801"/>
    </source>
</evidence>
<dbReference type="InterPro" id="IPR001466">
    <property type="entry name" value="Beta-lactam-related"/>
</dbReference>
<accession>A0AAJ0G4P0</accession>
<organism evidence="4 5">
    <name type="scientific">Extremus antarcticus</name>
    <dbReference type="NCBI Taxonomy" id="702011"/>
    <lineage>
        <taxon>Eukaryota</taxon>
        <taxon>Fungi</taxon>
        <taxon>Dikarya</taxon>
        <taxon>Ascomycota</taxon>
        <taxon>Pezizomycotina</taxon>
        <taxon>Dothideomycetes</taxon>
        <taxon>Dothideomycetidae</taxon>
        <taxon>Mycosphaerellales</taxon>
        <taxon>Extremaceae</taxon>
        <taxon>Extremus</taxon>
    </lineage>
</organism>
<dbReference type="InterPro" id="IPR012338">
    <property type="entry name" value="Beta-lactam/transpept-like"/>
</dbReference>
<name>A0AAJ0G4P0_9PEZI</name>
<reference evidence="4" key="1">
    <citation type="submission" date="2023-04" db="EMBL/GenBank/DDBJ databases">
        <title>Black Yeasts Isolated from many extreme environments.</title>
        <authorList>
            <person name="Coleine C."/>
            <person name="Stajich J.E."/>
            <person name="Selbmann L."/>
        </authorList>
    </citation>
    <scope>NUCLEOTIDE SEQUENCE</scope>
    <source>
        <strain evidence="4">CCFEE 5312</strain>
    </source>
</reference>
<evidence type="ECO:0000259" key="3">
    <source>
        <dbReference type="Pfam" id="PF00144"/>
    </source>
</evidence>
<dbReference type="Gene3D" id="3.40.710.10">
    <property type="entry name" value="DD-peptidase/beta-lactamase superfamily"/>
    <property type="match status" value="1"/>
</dbReference>
<evidence type="ECO:0000313" key="4">
    <source>
        <dbReference type="EMBL" id="KAK3047501.1"/>
    </source>
</evidence>
<keyword evidence="5" id="KW-1185">Reference proteome</keyword>
<keyword evidence="2" id="KW-0378">Hydrolase</keyword>
<comment type="caution">
    <text evidence="4">The sequence shown here is derived from an EMBL/GenBank/DDBJ whole genome shotgun (WGS) entry which is preliminary data.</text>
</comment>
<dbReference type="SUPFAM" id="SSF56601">
    <property type="entry name" value="beta-lactamase/transpeptidase-like"/>
    <property type="match status" value="1"/>
</dbReference>
<proteinExistence type="inferred from homology"/>
<feature type="domain" description="Beta-lactamase-related" evidence="3">
    <location>
        <begin position="15"/>
        <end position="367"/>
    </location>
</feature>
<dbReference type="InterPro" id="IPR050789">
    <property type="entry name" value="Diverse_Enzym_Activities"/>
</dbReference>
<gene>
    <name evidence="4" type="ORF">LTR09_011130</name>
</gene>
<dbReference type="GO" id="GO:0016787">
    <property type="term" value="F:hydrolase activity"/>
    <property type="evidence" value="ECO:0007669"/>
    <property type="project" value="UniProtKB-KW"/>
</dbReference>
<dbReference type="Pfam" id="PF00144">
    <property type="entry name" value="Beta-lactamase"/>
    <property type="match status" value="1"/>
</dbReference>
<evidence type="ECO:0000256" key="1">
    <source>
        <dbReference type="ARBA" id="ARBA00009009"/>
    </source>
</evidence>
<dbReference type="AlphaFoldDB" id="A0AAJ0G4P0"/>
<evidence type="ECO:0000313" key="5">
    <source>
        <dbReference type="Proteomes" id="UP001271007"/>
    </source>
</evidence>
<protein>
    <recommendedName>
        <fullName evidence="3">Beta-lactamase-related domain-containing protein</fullName>
    </recommendedName>
</protein>
<dbReference type="Proteomes" id="UP001271007">
    <property type="component" value="Unassembled WGS sequence"/>
</dbReference>
<sequence length="398" mass="42632">MEALEKPFTEAITAGQIEGAILEARSKTGKTYSKAFGNRTLQDGTQKPQSSSDLLFLASSTKLLTAIAVLQCCEKGLLSLDEDLRSSYFGHHKVLTSYEDGGEPTYEELKKPLTLRHLLTHSSGLAYDFMSPLVQRWLAANPVPDAKETSLSVPTRYHQPLVFQPGESWVYGVGLDWAGHIVEQVSNTKLDAYIRSHILKPLDIAETELSFFPIKEGLGHRMVDLNPKDPLGEGLSVGNGLKVHIENDSTCYGGQGAYATGETYVKILHSLLVDDGKLLSKESVAEMTSPQLEAPTKAALDVVLNGPLGMIAGMGTTTANRDYGLSGLLVMEEGDGSGMGKGALAWGGGINSAWNLDPERGVCGFVAPQLGLPADVMKAKQLKDAFRLGVKGALDDGA</sequence>